<feature type="transmembrane region" description="Helical" evidence="6">
    <location>
        <begin position="186"/>
        <end position="207"/>
    </location>
</feature>
<keyword evidence="2" id="KW-1003">Cell membrane</keyword>
<evidence type="ECO:0000313" key="7">
    <source>
        <dbReference type="EMBL" id="SEB86086.1"/>
    </source>
</evidence>
<comment type="subcellular location">
    <subcellularLocation>
        <location evidence="1">Cell membrane</location>
        <topology evidence="1">Multi-pass membrane protein</topology>
    </subcellularLocation>
</comment>
<dbReference type="PANTHER" id="PTHR30250:SF26">
    <property type="entry name" value="PSMA PROTEIN"/>
    <property type="match status" value="1"/>
</dbReference>
<feature type="transmembrane region" description="Helical" evidence="6">
    <location>
        <begin position="309"/>
        <end position="328"/>
    </location>
</feature>
<dbReference type="RefSeq" id="WP_090968307.1">
    <property type="nucleotide sequence ID" value="NZ_FNRT01000002.1"/>
</dbReference>
<keyword evidence="5 6" id="KW-0472">Membrane</keyword>
<evidence type="ECO:0000256" key="6">
    <source>
        <dbReference type="SAM" id="Phobius"/>
    </source>
</evidence>
<feature type="transmembrane region" description="Helical" evidence="6">
    <location>
        <begin position="128"/>
        <end position="149"/>
    </location>
</feature>
<evidence type="ECO:0000256" key="2">
    <source>
        <dbReference type="ARBA" id="ARBA00022475"/>
    </source>
</evidence>
<keyword evidence="8" id="KW-1185">Reference proteome</keyword>
<evidence type="ECO:0000256" key="1">
    <source>
        <dbReference type="ARBA" id="ARBA00004651"/>
    </source>
</evidence>
<dbReference type="EMBL" id="FNRT01000002">
    <property type="protein sequence ID" value="SEB86086.1"/>
    <property type="molecule type" value="Genomic_DNA"/>
</dbReference>
<dbReference type="Proteomes" id="UP000198742">
    <property type="component" value="Unassembled WGS sequence"/>
</dbReference>
<proteinExistence type="predicted"/>
<keyword evidence="4 6" id="KW-1133">Transmembrane helix</keyword>
<gene>
    <name evidence="7" type="ORF">SAMN04489844_1209</name>
</gene>
<sequence length="425" mass="43323">MTAPARPPAGRRGPISRITSSRVLSTSATNLAIAGGAALGGVMLARGLGPEDRGVYAAVFVWMTYLLALSEGGLNAAVVYFLGKAPGQLGRIVRLALGGVVQQTVVILGLAVGVVLLLDLGPALTRHYLLGFALLVPALVGGVFTAALYGLDLRRWNLARAIQMPVYTGGILVLLLLDAVAVDRALVVYGLSVGVSGLTSVLLLAAARHSAVAGAVEGEAPVERGSLRAYAVRNAAWVVPAMTNTRVDQLALSVTASPATLGVYAIASTWSQMASPAISAIGNELLPRISAETEAEARHDSARIAVRRAAVGGLAVGVVSALLAWPAIHLLFGRNFSESVLLSVALAPAAWGIAVRYVSADVLRGVGRPQTAAAVEGAALLVGVPALLLTGLLANGLAVALVMSVVSAASAWILMRRALSAAAMA</sequence>
<feature type="transmembrane region" description="Helical" evidence="6">
    <location>
        <begin position="371"/>
        <end position="390"/>
    </location>
</feature>
<feature type="transmembrane region" description="Helical" evidence="6">
    <location>
        <begin position="396"/>
        <end position="415"/>
    </location>
</feature>
<evidence type="ECO:0000256" key="3">
    <source>
        <dbReference type="ARBA" id="ARBA00022692"/>
    </source>
</evidence>
<dbReference type="AlphaFoldDB" id="A0A1H4MSS0"/>
<protein>
    <submittedName>
        <fullName evidence="7">Membrane protein involved in the export of O-antigen and teichoic acid</fullName>
    </submittedName>
</protein>
<dbReference type="OrthoDB" id="3320002at2"/>
<accession>A0A1H4MSS0</accession>
<organism evidence="7 8">
    <name type="scientific">Nocardioides exalbidus</name>
    <dbReference type="NCBI Taxonomy" id="402596"/>
    <lineage>
        <taxon>Bacteria</taxon>
        <taxon>Bacillati</taxon>
        <taxon>Actinomycetota</taxon>
        <taxon>Actinomycetes</taxon>
        <taxon>Propionibacteriales</taxon>
        <taxon>Nocardioidaceae</taxon>
        <taxon>Nocardioides</taxon>
    </lineage>
</organism>
<name>A0A1H4MSS0_9ACTN</name>
<feature type="transmembrane region" description="Helical" evidence="6">
    <location>
        <begin position="161"/>
        <end position="180"/>
    </location>
</feature>
<evidence type="ECO:0000256" key="5">
    <source>
        <dbReference type="ARBA" id="ARBA00023136"/>
    </source>
</evidence>
<dbReference type="STRING" id="402596.SAMN04489844_1209"/>
<dbReference type="GO" id="GO:0005886">
    <property type="term" value="C:plasma membrane"/>
    <property type="evidence" value="ECO:0007669"/>
    <property type="project" value="UniProtKB-SubCell"/>
</dbReference>
<reference evidence="8" key="1">
    <citation type="submission" date="2016-10" db="EMBL/GenBank/DDBJ databases">
        <authorList>
            <person name="Varghese N."/>
            <person name="Submissions S."/>
        </authorList>
    </citation>
    <scope>NUCLEOTIDE SEQUENCE [LARGE SCALE GENOMIC DNA]</scope>
    <source>
        <strain evidence="8">DSM 22017</strain>
    </source>
</reference>
<feature type="transmembrane region" description="Helical" evidence="6">
    <location>
        <begin position="21"/>
        <end position="44"/>
    </location>
</feature>
<feature type="transmembrane region" description="Helical" evidence="6">
    <location>
        <begin position="95"/>
        <end position="116"/>
    </location>
</feature>
<dbReference type="PANTHER" id="PTHR30250">
    <property type="entry name" value="PST FAMILY PREDICTED COLANIC ACID TRANSPORTER"/>
    <property type="match status" value="1"/>
</dbReference>
<evidence type="ECO:0000313" key="8">
    <source>
        <dbReference type="Proteomes" id="UP000198742"/>
    </source>
</evidence>
<dbReference type="InterPro" id="IPR050833">
    <property type="entry name" value="Poly_Biosynth_Transport"/>
</dbReference>
<feature type="transmembrane region" description="Helical" evidence="6">
    <location>
        <begin position="340"/>
        <end position="359"/>
    </location>
</feature>
<evidence type="ECO:0000256" key="4">
    <source>
        <dbReference type="ARBA" id="ARBA00022989"/>
    </source>
</evidence>
<keyword evidence="3 6" id="KW-0812">Transmembrane</keyword>
<feature type="transmembrane region" description="Helical" evidence="6">
    <location>
        <begin position="56"/>
        <end position="83"/>
    </location>
</feature>